<evidence type="ECO:0000256" key="3">
    <source>
        <dbReference type="PROSITE-ProRule" id="PRU00708"/>
    </source>
</evidence>
<dbReference type="eggNOG" id="KOG4197">
    <property type="taxonomic scope" value="Eukaryota"/>
</dbReference>
<sequence>MYAKCARAADASRAFREMTERNALSWCSLLHAFVVSGHMELAHELFDEMPTRSNVAWNTLLMGHSRSGNAKQCLALFNEMRMSGLTCDDATLCILIDACAELPNPSNGFAIHKTVVQSGWNDIPEVNNSLISFYAKFNLLDYAVQIFECMKNRTTASWNSLIDAHARLGYIEQAAALFESAPETNVISWTAMIGGFARNGSTSEALALFVKMTQEHIHPDDFAFGAVLHACASAPCLASGRMVHTCAFRSGFASYLYVANSLMDMYAKCGDVEGATNVFDAIHQKDLVSWNTMLFGFAINGLSKEALAVYESMSSHNISPDEVTFTGLLTACSHSGLLEQGRAFFESMMSVHEVQPKPVHFSCVLDMYARSGNIAKAIEMMEHYPEIVKSPGSDLSEALLSFCSSENLDAWIGRKVGDSVVATAPARDTGYVMLSNLLCASGQWDEAERMRRAMAEQGVKKSPGCSWIEVKGKVKVFVSGEEAVDRIDSVYGVIYLLDYEMRNSVPL</sequence>
<dbReference type="InterPro" id="IPR011990">
    <property type="entry name" value="TPR-like_helical_dom_sf"/>
</dbReference>
<dbReference type="AlphaFoldDB" id="J3MZA5"/>
<feature type="repeat" description="PPR" evidence="3">
    <location>
        <begin position="321"/>
        <end position="356"/>
    </location>
</feature>
<dbReference type="FunFam" id="1.25.40.10:FF:001082">
    <property type="entry name" value="Pentatricopeptide repeat-containing protein mitochondrial"/>
    <property type="match status" value="1"/>
</dbReference>
<accession>J3MZA5</accession>
<dbReference type="Pfam" id="PF01535">
    <property type="entry name" value="PPR"/>
    <property type="match status" value="5"/>
</dbReference>
<feature type="repeat" description="PPR" evidence="3">
    <location>
        <begin position="22"/>
        <end position="52"/>
    </location>
</feature>
<dbReference type="EnsemblPlants" id="OB09G23340.1">
    <property type="protein sequence ID" value="OB09G23340.1"/>
    <property type="gene ID" value="OB09G23340"/>
</dbReference>
<dbReference type="FunFam" id="1.25.40.10:FF:000441">
    <property type="entry name" value="Pentatricopeptide repeat-containing protein mitochondrial"/>
    <property type="match status" value="1"/>
</dbReference>
<dbReference type="InterPro" id="IPR046848">
    <property type="entry name" value="E_motif"/>
</dbReference>
<dbReference type="PANTHER" id="PTHR47926">
    <property type="entry name" value="PENTATRICOPEPTIDE REPEAT-CONTAINING PROTEIN"/>
    <property type="match status" value="1"/>
</dbReference>
<dbReference type="Pfam" id="PF20431">
    <property type="entry name" value="E_motif"/>
    <property type="match status" value="1"/>
</dbReference>
<evidence type="ECO:0000313" key="4">
    <source>
        <dbReference type="EnsemblPlants" id="OB09G23340.1"/>
    </source>
</evidence>
<keyword evidence="1" id="KW-0677">Repeat</keyword>
<evidence type="ECO:0000313" key="5">
    <source>
        <dbReference type="Proteomes" id="UP000006038"/>
    </source>
</evidence>
<organism evidence="4">
    <name type="scientific">Oryza brachyantha</name>
    <name type="common">malo sina</name>
    <dbReference type="NCBI Taxonomy" id="4533"/>
    <lineage>
        <taxon>Eukaryota</taxon>
        <taxon>Viridiplantae</taxon>
        <taxon>Streptophyta</taxon>
        <taxon>Embryophyta</taxon>
        <taxon>Tracheophyta</taxon>
        <taxon>Spermatophyta</taxon>
        <taxon>Magnoliopsida</taxon>
        <taxon>Liliopsida</taxon>
        <taxon>Poales</taxon>
        <taxon>Poaceae</taxon>
        <taxon>BOP clade</taxon>
        <taxon>Oryzoideae</taxon>
        <taxon>Oryzeae</taxon>
        <taxon>Oryzinae</taxon>
        <taxon>Oryza</taxon>
    </lineage>
</organism>
<dbReference type="FunFam" id="1.25.40.10:FF:001093">
    <property type="entry name" value="Pentatricopeptide repeat-containing protein At2g34400"/>
    <property type="match status" value="1"/>
</dbReference>
<dbReference type="GO" id="GO:0003723">
    <property type="term" value="F:RNA binding"/>
    <property type="evidence" value="ECO:0007669"/>
    <property type="project" value="InterPro"/>
</dbReference>
<dbReference type="NCBIfam" id="TIGR00756">
    <property type="entry name" value="PPR"/>
    <property type="match status" value="4"/>
</dbReference>
<reference evidence="4" key="2">
    <citation type="submission" date="2013-04" db="UniProtKB">
        <authorList>
            <consortium name="EnsemblPlants"/>
        </authorList>
    </citation>
    <scope>IDENTIFICATION</scope>
</reference>
<feature type="repeat" description="PPR" evidence="3">
    <location>
        <begin position="286"/>
        <end position="320"/>
    </location>
</feature>
<dbReference type="PROSITE" id="PS51375">
    <property type="entry name" value="PPR"/>
    <property type="match status" value="5"/>
</dbReference>
<dbReference type="Proteomes" id="UP000006038">
    <property type="component" value="Chromosome 9"/>
</dbReference>
<evidence type="ECO:0000256" key="2">
    <source>
        <dbReference type="ARBA" id="ARBA00022946"/>
    </source>
</evidence>
<dbReference type="OMA" id="HMELAHE"/>
<name>J3MZA5_ORYBR</name>
<keyword evidence="2" id="KW-0809">Transit peptide</keyword>
<dbReference type="Pfam" id="PF13041">
    <property type="entry name" value="PPR_2"/>
    <property type="match status" value="3"/>
</dbReference>
<dbReference type="Gene3D" id="1.25.40.10">
    <property type="entry name" value="Tetratricopeptide repeat domain"/>
    <property type="match status" value="4"/>
</dbReference>
<dbReference type="InterPro" id="IPR002885">
    <property type="entry name" value="PPR_rpt"/>
</dbReference>
<dbReference type="PANTHER" id="PTHR47926:SF465">
    <property type="entry name" value="PENTATRICOPEPTIDE REPEAT (PPR-LIKE) SUPERFAMILY PROTEIN"/>
    <property type="match status" value="1"/>
</dbReference>
<dbReference type="HOGENOM" id="CLU_002706_37_2_1"/>
<proteinExistence type="predicted"/>
<evidence type="ECO:0000256" key="1">
    <source>
        <dbReference type="ARBA" id="ARBA00022737"/>
    </source>
</evidence>
<protein>
    <recommendedName>
        <fullName evidence="6">DYW domain-containing protein</fullName>
    </recommendedName>
</protein>
<evidence type="ECO:0008006" key="6">
    <source>
        <dbReference type="Google" id="ProtNLM"/>
    </source>
</evidence>
<dbReference type="InterPro" id="IPR046960">
    <property type="entry name" value="PPR_At4g14850-like_plant"/>
</dbReference>
<feature type="repeat" description="PPR" evidence="3">
    <location>
        <begin position="185"/>
        <end position="219"/>
    </location>
</feature>
<dbReference type="Gramene" id="OB09G23340.1">
    <property type="protein sequence ID" value="OB09G23340.1"/>
    <property type="gene ID" value="OB09G23340"/>
</dbReference>
<dbReference type="GO" id="GO:0009451">
    <property type="term" value="P:RNA modification"/>
    <property type="evidence" value="ECO:0007669"/>
    <property type="project" value="InterPro"/>
</dbReference>
<reference evidence="4" key="1">
    <citation type="journal article" date="2013" name="Nat. Commun.">
        <title>Whole-genome sequencing of Oryza brachyantha reveals mechanisms underlying Oryza genome evolution.</title>
        <authorList>
            <person name="Chen J."/>
            <person name="Huang Q."/>
            <person name="Gao D."/>
            <person name="Wang J."/>
            <person name="Lang Y."/>
            <person name="Liu T."/>
            <person name="Li B."/>
            <person name="Bai Z."/>
            <person name="Luis Goicoechea J."/>
            <person name="Liang C."/>
            <person name="Chen C."/>
            <person name="Zhang W."/>
            <person name="Sun S."/>
            <person name="Liao Y."/>
            <person name="Zhang X."/>
            <person name="Yang L."/>
            <person name="Song C."/>
            <person name="Wang M."/>
            <person name="Shi J."/>
            <person name="Liu G."/>
            <person name="Liu J."/>
            <person name="Zhou H."/>
            <person name="Zhou W."/>
            <person name="Yu Q."/>
            <person name="An N."/>
            <person name="Chen Y."/>
            <person name="Cai Q."/>
            <person name="Wang B."/>
            <person name="Liu B."/>
            <person name="Min J."/>
            <person name="Huang Y."/>
            <person name="Wu H."/>
            <person name="Li Z."/>
            <person name="Zhang Y."/>
            <person name="Yin Y."/>
            <person name="Song W."/>
            <person name="Jiang J."/>
            <person name="Jackson S.A."/>
            <person name="Wing R.A."/>
            <person name="Wang J."/>
            <person name="Chen M."/>
        </authorList>
    </citation>
    <scope>NUCLEOTIDE SEQUENCE [LARGE SCALE GENOMIC DNA]</scope>
    <source>
        <strain evidence="4">cv. IRGC 101232</strain>
    </source>
</reference>
<feature type="repeat" description="PPR" evidence="3">
    <location>
        <begin position="53"/>
        <end position="87"/>
    </location>
</feature>
<keyword evidence="5" id="KW-1185">Reference proteome</keyword>